<evidence type="ECO:0000313" key="3">
    <source>
        <dbReference type="WBParaSite" id="jg18801"/>
    </source>
</evidence>
<keyword evidence="1" id="KW-0732">Signal</keyword>
<accession>A0A915DDS1</accession>
<feature type="chain" id="PRO_5037985418" evidence="1">
    <location>
        <begin position="21"/>
        <end position="145"/>
    </location>
</feature>
<proteinExistence type="predicted"/>
<keyword evidence="2" id="KW-1185">Reference proteome</keyword>
<feature type="signal peptide" evidence="1">
    <location>
        <begin position="1"/>
        <end position="20"/>
    </location>
</feature>
<dbReference type="AlphaFoldDB" id="A0A915DDS1"/>
<organism evidence="2 3">
    <name type="scientific">Ditylenchus dipsaci</name>
    <dbReference type="NCBI Taxonomy" id="166011"/>
    <lineage>
        <taxon>Eukaryota</taxon>
        <taxon>Metazoa</taxon>
        <taxon>Ecdysozoa</taxon>
        <taxon>Nematoda</taxon>
        <taxon>Chromadorea</taxon>
        <taxon>Rhabditida</taxon>
        <taxon>Tylenchina</taxon>
        <taxon>Tylenchomorpha</taxon>
        <taxon>Sphaerularioidea</taxon>
        <taxon>Anguinidae</taxon>
        <taxon>Anguininae</taxon>
        <taxon>Ditylenchus</taxon>
    </lineage>
</organism>
<dbReference type="Proteomes" id="UP000887574">
    <property type="component" value="Unplaced"/>
</dbReference>
<evidence type="ECO:0000256" key="1">
    <source>
        <dbReference type="SAM" id="SignalP"/>
    </source>
</evidence>
<name>A0A915DDS1_9BILA</name>
<sequence>MIGLVLTLSAVLSSISISQARTTYHTSLHRPSCRQNLDCPYIQEGVSSKQLCKHHTCYKGIHDYCSAKPTKSALQICANESIHSAVCHMKKEQVVGTIHSQDLIQQIVVRSVVMNSHLNSTQQNHSIYTRNTVLSAIAHLTTAST</sequence>
<evidence type="ECO:0000313" key="2">
    <source>
        <dbReference type="Proteomes" id="UP000887574"/>
    </source>
</evidence>
<protein>
    <submittedName>
        <fullName evidence="3">Secreted protein</fullName>
    </submittedName>
</protein>
<reference evidence="3" key="1">
    <citation type="submission" date="2022-11" db="UniProtKB">
        <authorList>
            <consortium name="WormBaseParasite"/>
        </authorList>
    </citation>
    <scope>IDENTIFICATION</scope>
</reference>
<dbReference type="WBParaSite" id="jg18801">
    <property type="protein sequence ID" value="jg18801"/>
    <property type="gene ID" value="jg18801"/>
</dbReference>